<accession>A0A1M6PLN8</accession>
<evidence type="ECO:0000313" key="1">
    <source>
        <dbReference type="EMBL" id="SHK08852.1"/>
    </source>
</evidence>
<dbReference type="EMBL" id="FRAW01000001">
    <property type="protein sequence ID" value="SHK08852.1"/>
    <property type="molecule type" value="Genomic_DNA"/>
</dbReference>
<evidence type="ECO:0000313" key="2">
    <source>
        <dbReference type="Proteomes" id="UP000184275"/>
    </source>
</evidence>
<sequence length="111" mass="11510">MKLQQAYFSESNMAGGWQLIGYSAPNNGSTTNFTYGNNLGIDAQNSDDLASSKTGWDAKNNVALNECASAVNWTVTLSKASGTTSADIEFAASAGDAGCVALTPTFDKIGK</sequence>
<dbReference type="Proteomes" id="UP000184275">
    <property type="component" value="Unassembled WGS sequence"/>
</dbReference>
<protein>
    <submittedName>
        <fullName evidence="1">Uncharacterized protein</fullName>
    </submittedName>
</protein>
<name>A0A1M6PLN8_9BACT</name>
<proteinExistence type="predicted"/>
<keyword evidence="2" id="KW-1185">Reference proteome</keyword>
<gene>
    <name evidence="1" type="ORF">SAMN05720469_10130</name>
</gene>
<dbReference type="RefSeq" id="WP_073301596.1">
    <property type="nucleotide sequence ID" value="NZ_FRAW01000001.1"/>
</dbReference>
<organism evidence="1 2">
    <name type="scientific">Fibrobacter intestinalis</name>
    <dbReference type="NCBI Taxonomy" id="28122"/>
    <lineage>
        <taxon>Bacteria</taxon>
        <taxon>Pseudomonadati</taxon>
        <taxon>Fibrobacterota</taxon>
        <taxon>Fibrobacteria</taxon>
        <taxon>Fibrobacterales</taxon>
        <taxon>Fibrobacteraceae</taxon>
        <taxon>Fibrobacter</taxon>
    </lineage>
</organism>
<reference evidence="2" key="1">
    <citation type="submission" date="2016-11" db="EMBL/GenBank/DDBJ databases">
        <authorList>
            <person name="Varghese N."/>
            <person name="Submissions S."/>
        </authorList>
    </citation>
    <scope>NUCLEOTIDE SEQUENCE [LARGE SCALE GENOMIC DNA]</scope>
    <source>
        <strain evidence="2">UWOS</strain>
    </source>
</reference>
<dbReference type="AlphaFoldDB" id="A0A1M6PLN8"/>